<evidence type="ECO:0000256" key="1">
    <source>
        <dbReference type="SAM" id="MobiDB-lite"/>
    </source>
</evidence>
<feature type="compositionally biased region" description="Low complexity" evidence="1">
    <location>
        <begin position="33"/>
        <end position="44"/>
    </location>
</feature>
<dbReference type="PANTHER" id="PTHR31984">
    <property type="entry name" value="TRANSPORTER, PUTATIVE (DUF179)-RELATED"/>
    <property type="match status" value="1"/>
</dbReference>
<name>A0AAD5H2T5_9CHLO</name>
<dbReference type="SUPFAM" id="SSF143456">
    <property type="entry name" value="VC0467-like"/>
    <property type="match status" value="1"/>
</dbReference>
<dbReference type="InterPro" id="IPR003774">
    <property type="entry name" value="AlgH-like"/>
</dbReference>
<protein>
    <submittedName>
        <fullName evidence="2">Uncharacterized protein</fullName>
    </submittedName>
</protein>
<dbReference type="EMBL" id="JADXDR010000059">
    <property type="protein sequence ID" value="KAI7841791.1"/>
    <property type="molecule type" value="Genomic_DNA"/>
</dbReference>
<dbReference type="PANTHER" id="PTHR31984:SF17">
    <property type="entry name" value="TRANSCRIPTIONAL REGULATOR"/>
    <property type="match status" value="1"/>
</dbReference>
<reference evidence="2" key="1">
    <citation type="submission" date="2020-11" db="EMBL/GenBank/DDBJ databases">
        <title>Chlorella ohadii genome sequencing and assembly.</title>
        <authorList>
            <person name="Murik O."/>
            <person name="Treves H."/>
            <person name="Kedem I."/>
            <person name="Shotland Y."/>
            <person name="Kaplan A."/>
        </authorList>
    </citation>
    <scope>NUCLEOTIDE SEQUENCE</scope>
    <source>
        <strain evidence="2">1</strain>
    </source>
</reference>
<evidence type="ECO:0000313" key="3">
    <source>
        <dbReference type="Proteomes" id="UP001205105"/>
    </source>
</evidence>
<evidence type="ECO:0000313" key="2">
    <source>
        <dbReference type="EMBL" id="KAI7841791.1"/>
    </source>
</evidence>
<dbReference type="AlphaFoldDB" id="A0AAD5H2T5"/>
<dbReference type="Proteomes" id="UP001205105">
    <property type="component" value="Unassembled WGS sequence"/>
</dbReference>
<sequence>MTALVCRAQMGPEDAEPRQWDAPSSSSSWQPLGGAPSSSSSGQPAGFGAGARSGEWDDEPLLFSPDLDTPPVLVQDWRAFRARLLGCEERWAASACSPGYVLTAYTPPHCVQLGREERWAHVLTQPERGCLLVARPREGLGMFKNTVILLLEHEDSEGSSGLVINMATPLLVSQLGLEEDIADSFRQCPLFIGGPVTKNLLHVLHGRRDVEGALEIIEGVFAGGVESAAELVRRREADPREFMLLAGYSGWGPWQLQRELRAGTWLPVAASQAVIMDVLKESLSWSPEPQAVPRMGIGAALPSNSPFSSSAGTSGMSCDELKLQCWQRVLYRAGIEPHMLGML</sequence>
<dbReference type="Pfam" id="PF02622">
    <property type="entry name" value="DUF179"/>
    <property type="match status" value="1"/>
</dbReference>
<dbReference type="Gene3D" id="3.40.1740.10">
    <property type="entry name" value="VC0467-like"/>
    <property type="match status" value="1"/>
</dbReference>
<accession>A0AAD5H2T5</accession>
<comment type="caution">
    <text evidence="2">The sequence shown here is derived from an EMBL/GenBank/DDBJ whole genome shotgun (WGS) entry which is preliminary data.</text>
</comment>
<keyword evidence="3" id="KW-1185">Reference proteome</keyword>
<gene>
    <name evidence="2" type="ORF">COHA_004515</name>
</gene>
<feature type="region of interest" description="Disordered" evidence="1">
    <location>
        <begin position="1"/>
        <end position="52"/>
    </location>
</feature>
<organism evidence="2 3">
    <name type="scientific">Chlorella ohadii</name>
    <dbReference type="NCBI Taxonomy" id="2649997"/>
    <lineage>
        <taxon>Eukaryota</taxon>
        <taxon>Viridiplantae</taxon>
        <taxon>Chlorophyta</taxon>
        <taxon>core chlorophytes</taxon>
        <taxon>Trebouxiophyceae</taxon>
        <taxon>Chlorellales</taxon>
        <taxon>Chlorellaceae</taxon>
        <taxon>Chlorella clade</taxon>
        <taxon>Chlorella</taxon>
    </lineage>
</organism>
<proteinExistence type="predicted"/>